<dbReference type="AlphaFoldDB" id="A0AAD5PDW0"/>
<comment type="caution">
    <text evidence="4">The sequence shown here is derived from an EMBL/GenBank/DDBJ whole genome shotgun (WGS) entry which is preliminary data.</text>
</comment>
<keyword evidence="5" id="KW-1185">Reference proteome</keyword>
<evidence type="ECO:0000313" key="4">
    <source>
        <dbReference type="EMBL" id="KAI9263171.1"/>
    </source>
</evidence>
<evidence type="ECO:0000313" key="5">
    <source>
        <dbReference type="Proteomes" id="UP001209540"/>
    </source>
</evidence>
<reference evidence="4" key="1">
    <citation type="journal article" date="2022" name="IScience">
        <title>Evolution of zygomycete secretomes and the origins of terrestrial fungal ecologies.</title>
        <authorList>
            <person name="Chang Y."/>
            <person name="Wang Y."/>
            <person name="Mondo S."/>
            <person name="Ahrendt S."/>
            <person name="Andreopoulos W."/>
            <person name="Barry K."/>
            <person name="Beard J."/>
            <person name="Benny G.L."/>
            <person name="Blankenship S."/>
            <person name="Bonito G."/>
            <person name="Cuomo C."/>
            <person name="Desiro A."/>
            <person name="Gervers K.A."/>
            <person name="Hundley H."/>
            <person name="Kuo A."/>
            <person name="LaButti K."/>
            <person name="Lang B.F."/>
            <person name="Lipzen A."/>
            <person name="O'Donnell K."/>
            <person name="Pangilinan J."/>
            <person name="Reynolds N."/>
            <person name="Sandor L."/>
            <person name="Smith M.E."/>
            <person name="Tsang A."/>
            <person name="Grigoriev I.V."/>
            <person name="Stajich J.E."/>
            <person name="Spatafora J.W."/>
        </authorList>
    </citation>
    <scope>NUCLEOTIDE SEQUENCE</scope>
    <source>
        <strain evidence="4">RSA 2281</strain>
    </source>
</reference>
<dbReference type="GO" id="GO:0003677">
    <property type="term" value="F:DNA binding"/>
    <property type="evidence" value="ECO:0007669"/>
    <property type="project" value="UniProtKB-UniRule"/>
</dbReference>
<dbReference type="InterPro" id="IPR001356">
    <property type="entry name" value="HD"/>
</dbReference>
<keyword evidence="1 2" id="KW-0371">Homeobox</keyword>
<comment type="subcellular location">
    <subcellularLocation>
        <location evidence="1 2">Nucleus</location>
    </subcellularLocation>
</comment>
<feature type="domain" description="Homeobox" evidence="3">
    <location>
        <begin position="15"/>
        <end position="75"/>
    </location>
</feature>
<reference evidence="4" key="2">
    <citation type="submission" date="2023-02" db="EMBL/GenBank/DDBJ databases">
        <authorList>
            <consortium name="DOE Joint Genome Institute"/>
            <person name="Mondo S.J."/>
            <person name="Chang Y."/>
            <person name="Wang Y."/>
            <person name="Ahrendt S."/>
            <person name="Andreopoulos W."/>
            <person name="Barry K."/>
            <person name="Beard J."/>
            <person name="Benny G.L."/>
            <person name="Blankenship S."/>
            <person name="Bonito G."/>
            <person name="Cuomo C."/>
            <person name="Desiro A."/>
            <person name="Gervers K.A."/>
            <person name="Hundley H."/>
            <person name="Kuo A."/>
            <person name="LaButti K."/>
            <person name="Lang B.F."/>
            <person name="Lipzen A."/>
            <person name="O'Donnell K."/>
            <person name="Pangilinan J."/>
            <person name="Reynolds N."/>
            <person name="Sandor L."/>
            <person name="Smith M.W."/>
            <person name="Tsang A."/>
            <person name="Grigoriev I.V."/>
            <person name="Stajich J.E."/>
            <person name="Spatafora J.W."/>
        </authorList>
    </citation>
    <scope>NUCLEOTIDE SEQUENCE</scope>
    <source>
        <strain evidence="4">RSA 2281</strain>
    </source>
</reference>
<accession>A0AAD5PDW0</accession>
<evidence type="ECO:0000256" key="1">
    <source>
        <dbReference type="PROSITE-ProRule" id="PRU00108"/>
    </source>
</evidence>
<dbReference type="Pfam" id="PF00046">
    <property type="entry name" value="Homeodomain"/>
    <property type="match status" value="1"/>
</dbReference>
<keyword evidence="1 2" id="KW-0539">Nucleus</keyword>
<dbReference type="PROSITE" id="PS50071">
    <property type="entry name" value="HOMEOBOX_2"/>
    <property type="match status" value="1"/>
</dbReference>
<dbReference type="GO" id="GO:0005634">
    <property type="term" value="C:nucleus"/>
    <property type="evidence" value="ECO:0007669"/>
    <property type="project" value="UniProtKB-SubCell"/>
</dbReference>
<keyword evidence="1 2" id="KW-0238">DNA-binding</keyword>
<name>A0AAD5PDW0_9FUNG</name>
<feature type="DNA-binding region" description="Homeobox" evidence="1">
    <location>
        <begin position="17"/>
        <end position="76"/>
    </location>
</feature>
<proteinExistence type="predicted"/>
<dbReference type="Gene3D" id="1.10.10.60">
    <property type="entry name" value="Homeodomain-like"/>
    <property type="match status" value="1"/>
</dbReference>
<evidence type="ECO:0000259" key="3">
    <source>
        <dbReference type="PROSITE" id="PS50071"/>
    </source>
</evidence>
<gene>
    <name evidence="4" type="ORF">BDA99DRAFT_559731</name>
</gene>
<dbReference type="SMART" id="SM00389">
    <property type="entry name" value="HOX"/>
    <property type="match status" value="1"/>
</dbReference>
<dbReference type="Proteomes" id="UP001209540">
    <property type="component" value="Unassembled WGS sequence"/>
</dbReference>
<sequence length="233" mass="27503">MQFNDNDNSSVESWSPNIKSRWRFSADELRVLEASYQQSSNPRQDMIDQLSYTLKCPKKTVTTWFQNRRAKLKRQRILQERQQQQRQWEEKEGFQEHQGVQLSQQSLQLQHYPPPVVSFQHRWLQEQQGDNAMYYYPSVANMANPQQQQEGLIVGEGSIQEQMMMMIGNQNFNQQPHPQYLLERPEDTRTCLYCCSMHAAQQQYSYYGVTDIIPIGNHCYCATNNYAAPCIYP</sequence>
<protein>
    <submittedName>
        <fullName evidence="4">Homeobox domain-containing protein</fullName>
    </submittedName>
</protein>
<dbReference type="InterPro" id="IPR009057">
    <property type="entry name" value="Homeodomain-like_sf"/>
</dbReference>
<dbReference type="SUPFAM" id="SSF46689">
    <property type="entry name" value="Homeodomain-like"/>
    <property type="match status" value="1"/>
</dbReference>
<dbReference type="EMBL" id="JAIXMP010000013">
    <property type="protein sequence ID" value="KAI9263171.1"/>
    <property type="molecule type" value="Genomic_DNA"/>
</dbReference>
<evidence type="ECO:0000256" key="2">
    <source>
        <dbReference type="RuleBase" id="RU000682"/>
    </source>
</evidence>
<dbReference type="CDD" id="cd00086">
    <property type="entry name" value="homeodomain"/>
    <property type="match status" value="1"/>
</dbReference>
<organism evidence="4 5">
    <name type="scientific">Phascolomyces articulosus</name>
    <dbReference type="NCBI Taxonomy" id="60185"/>
    <lineage>
        <taxon>Eukaryota</taxon>
        <taxon>Fungi</taxon>
        <taxon>Fungi incertae sedis</taxon>
        <taxon>Mucoromycota</taxon>
        <taxon>Mucoromycotina</taxon>
        <taxon>Mucoromycetes</taxon>
        <taxon>Mucorales</taxon>
        <taxon>Lichtheimiaceae</taxon>
        <taxon>Phascolomyces</taxon>
    </lineage>
</organism>